<proteinExistence type="predicted"/>
<keyword evidence="2" id="KW-1185">Reference proteome</keyword>
<dbReference type="eggNOG" id="ENOG502RQ5Z">
    <property type="taxonomic scope" value="Eukaryota"/>
</dbReference>
<gene>
    <name evidence="1" type="ORF">PDE_01060</name>
</gene>
<accession>S7Z7H8</accession>
<dbReference type="AlphaFoldDB" id="S7Z7H8"/>
<protein>
    <submittedName>
        <fullName evidence="1">Uncharacterized protein</fullName>
    </submittedName>
</protein>
<dbReference type="HOGENOM" id="CLU_2050430_0_0_1"/>
<sequence length="120" mass="13935">MPCAIRADFEAWVESQGVSDTWTRWRMCMVIDKECLQRLKGITAETLEDDLRANPLRDGKIRYVKGLEAFPEIDQYNTFPGWMKSWTSALWDLWSNMEDGAPMSLQFELINEDDDGIYCG</sequence>
<dbReference type="EMBL" id="KB644408">
    <property type="protein sequence ID" value="EPS26124.1"/>
    <property type="molecule type" value="Genomic_DNA"/>
</dbReference>
<evidence type="ECO:0000313" key="1">
    <source>
        <dbReference type="EMBL" id="EPS26124.1"/>
    </source>
</evidence>
<organism evidence="1 2">
    <name type="scientific">Penicillium oxalicum (strain 114-2 / CGMCC 5302)</name>
    <name type="common">Penicillium decumbens</name>
    <dbReference type="NCBI Taxonomy" id="933388"/>
    <lineage>
        <taxon>Eukaryota</taxon>
        <taxon>Fungi</taxon>
        <taxon>Dikarya</taxon>
        <taxon>Ascomycota</taxon>
        <taxon>Pezizomycotina</taxon>
        <taxon>Eurotiomycetes</taxon>
        <taxon>Eurotiomycetidae</taxon>
        <taxon>Eurotiales</taxon>
        <taxon>Aspergillaceae</taxon>
        <taxon>Penicillium</taxon>
    </lineage>
</organism>
<reference evidence="1" key="1">
    <citation type="journal article" date="2013" name="PLoS ONE">
        <title>Genomic and secretomic analyses reveal unique features of the lignocellulolytic enzyme system of Penicillium decumbens.</title>
        <authorList>
            <person name="Liu G."/>
            <person name="Zhang L."/>
            <person name="Wei X."/>
            <person name="Zou G."/>
            <person name="Qin Y."/>
            <person name="Ma L."/>
            <person name="Li J."/>
            <person name="Zheng H."/>
            <person name="Wang S."/>
            <person name="Wang C."/>
            <person name="Xun L."/>
            <person name="Zhao G.-P."/>
            <person name="Zhou Z."/>
            <person name="Qu Y."/>
        </authorList>
    </citation>
    <scope>NUCLEOTIDE SEQUENCE [LARGE SCALE GENOMIC DNA]</scope>
    <source>
        <strain evidence="1">114-2</strain>
    </source>
</reference>
<name>S7Z7H8_PENO1</name>
<dbReference type="STRING" id="933388.S7Z7H8"/>
<dbReference type="OrthoDB" id="4424523at2759"/>
<dbReference type="PhylomeDB" id="S7Z7H8"/>
<evidence type="ECO:0000313" key="2">
    <source>
        <dbReference type="Proteomes" id="UP000019376"/>
    </source>
</evidence>
<dbReference type="Proteomes" id="UP000019376">
    <property type="component" value="Unassembled WGS sequence"/>
</dbReference>